<evidence type="ECO:0000256" key="2">
    <source>
        <dbReference type="ARBA" id="ARBA00022525"/>
    </source>
</evidence>
<dbReference type="Pfam" id="PF02816">
    <property type="entry name" value="Alpha_kinase"/>
    <property type="match status" value="1"/>
</dbReference>
<evidence type="ECO:0000313" key="10">
    <source>
        <dbReference type="EMBL" id="CAG8649361.1"/>
    </source>
</evidence>
<dbReference type="PANTHER" id="PTHR47763:SF4">
    <property type="entry name" value="ALPHA-PROTEIN KINASE VWKA"/>
    <property type="match status" value="1"/>
</dbReference>
<protein>
    <submittedName>
        <fullName evidence="10">15247_t:CDS:1</fullName>
    </submittedName>
</protein>
<feature type="domain" description="Alpha-type protein kinase" evidence="9">
    <location>
        <begin position="354"/>
        <end position="572"/>
    </location>
</feature>
<evidence type="ECO:0000256" key="8">
    <source>
        <dbReference type="SAM" id="MobiDB-lite"/>
    </source>
</evidence>
<reference evidence="10" key="1">
    <citation type="submission" date="2021-06" db="EMBL/GenBank/DDBJ databases">
        <authorList>
            <person name="Kallberg Y."/>
            <person name="Tangrot J."/>
            <person name="Rosling A."/>
        </authorList>
    </citation>
    <scope>NUCLEOTIDE SEQUENCE</scope>
    <source>
        <strain evidence="10">FL966</strain>
    </source>
</reference>
<organism evidence="10 11">
    <name type="scientific">Cetraspora pellucida</name>
    <dbReference type="NCBI Taxonomy" id="1433469"/>
    <lineage>
        <taxon>Eukaryota</taxon>
        <taxon>Fungi</taxon>
        <taxon>Fungi incertae sedis</taxon>
        <taxon>Mucoromycota</taxon>
        <taxon>Glomeromycotina</taxon>
        <taxon>Glomeromycetes</taxon>
        <taxon>Diversisporales</taxon>
        <taxon>Gigasporaceae</taxon>
        <taxon>Cetraspora</taxon>
    </lineage>
</organism>
<dbReference type="InterPro" id="IPR056861">
    <property type="entry name" value="HMCN1-like_VWA"/>
</dbReference>
<keyword evidence="2" id="KW-0964">Secreted</keyword>
<dbReference type="GO" id="GO:0004674">
    <property type="term" value="F:protein serine/threonine kinase activity"/>
    <property type="evidence" value="ECO:0007669"/>
    <property type="project" value="UniProtKB-KW"/>
</dbReference>
<dbReference type="SMART" id="SM00811">
    <property type="entry name" value="Alpha_kinase"/>
    <property type="match status" value="1"/>
</dbReference>
<dbReference type="OrthoDB" id="301415at2759"/>
<dbReference type="InterPro" id="IPR052969">
    <property type="entry name" value="Thr-specific_kinase-like"/>
</dbReference>
<name>A0A9N9DRE5_9GLOM</name>
<dbReference type="Pfam" id="PF25106">
    <property type="entry name" value="VWA_4"/>
    <property type="match status" value="1"/>
</dbReference>
<gene>
    <name evidence="10" type="ORF">CPELLU_LOCUS9248</name>
</gene>
<keyword evidence="5" id="KW-0732">Signal</keyword>
<dbReference type="PROSITE" id="PS51158">
    <property type="entry name" value="ALPHA_KINASE"/>
    <property type="match status" value="1"/>
</dbReference>
<dbReference type="InterPro" id="IPR011009">
    <property type="entry name" value="Kinase-like_dom_sf"/>
</dbReference>
<evidence type="ECO:0000256" key="3">
    <source>
        <dbReference type="ARBA" id="ARBA00022527"/>
    </source>
</evidence>
<keyword evidence="6" id="KW-0418">Kinase</keyword>
<evidence type="ECO:0000313" key="11">
    <source>
        <dbReference type="Proteomes" id="UP000789759"/>
    </source>
</evidence>
<evidence type="ECO:0000259" key="9">
    <source>
        <dbReference type="PROSITE" id="PS51158"/>
    </source>
</evidence>
<dbReference type="InterPro" id="IPR004166">
    <property type="entry name" value="a-kinase_dom"/>
</dbReference>
<comment type="subcellular location">
    <subcellularLocation>
        <location evidence="1">Secreted</location>
    </subcellularLocation>
</comment>
<evidence type="ECO:0000256" key="4">
    <source>
        <dbReference type="ARBA" id="ARBA00022679"/>
    </source>
</evidence>
<dbReference type="EMBL" id="CAJVQA010006976">
    <property type="protein sequence ID" value="CAG8649361.1"/>
    <property type="molecule type" value="Genomic_DNA"/>
</dbReference>
<feature type="coiled-coil region" evidence="7">
    <location>
        <begin position="54"/>
        <end position="88"/>
    </location>
</feature>
<dbReference type="InterPro" id="IPR036465">
    <property type="entry name" value="vWFA_dom_sf"/>
</dbReference>
<proteinExistence type="predicted"/>
<dbReference type="SUPFAM" id="SSF53300">
    <property type="entry name" value="vWA-like"/>
    <property type="match status" value="1"/>
</dbReference>
<evidence type="ECO:0000256" key="1">
    <source>
        <dbReference type="ARBA" id="ARBA00004613"/>
    </source>
</evidence>
<accession>A0A9N9DRE5</accession>
<dbReference type="CDD" id="cd00198">
    <property type="entry name" value="vWFA"/>
    <property type="match status" value="1"/>
</dbReference>
<keyword evidence="11" id="KW-1185">Reference proteome</keyword>
<feature type="region of interest" description="Disordered" evidence="8">
    <location>
        <begin position="1"/>
        <end position="21"/>
    </location>
</feature>
<dbReference type="PANTHER" id="PTHR47763">
    <property type="entry name" value="ALPHA-PROTEIN KINASE VWKA"/>
    <property type="match status" value="1"/>
</dbReference>
<keyword evidence="7" id="KW-0175">Coiled coil</keyword>
<evidence type="ECO:0000256" key="7">
    <source>
        <dbReference type="SAM" id="Coils"/>
    </source>
</evidence>
<sequence>MFGKRTPSIFKKNKNDESKWNEDDTLIDESKYDKSKSRPEGSITSSLLHRLDSMKLEDERLKRYEDDLKSSENRIAALREKRERTITATLRKIKLTMNVDLCFVLDCTGSMTSYIETAKNCILKVTAYMKRINPNITISVGFCGYRDFCDGKDRIQYLDFTNSYEKFREYIKNNVKAKGGGDGPEDVLGGLDAAITKMSWSHATRVILHIGDAPPHGRKFTLMSDSYPGGDPNGLTAESIMSKMQSSKILYFFGRITDDTEQMINVFRGIIGQFAVFDLKITGGDPEELLTKFYHATCSAITSSVSLNSTILKDSFNIYNLQKKKLNINQHEPNWTTLPELSGKLLSFKLPKKLGDIKNEKYFSNSNLTVNSMTFKVAPQPFSVGAERYAYFGIDTQRDKSEKLVMKQYYDTEKRGDSIERYLESAEVSCIAHFLATEFNSVAERIGIKKRVKFIYVKILKQNKIEQYYSVEGYFRDAEFKRFNVNSGVITEFHSTLEAFAHFTYNYTKGYLVVCDLQGIELENEFLLTDPAIHCVDSLRFGGTNLGEKGIKECFLNNHSCNNVCRKLKLKI</sequence>
<dbReference type="AlphaFoldDB" id="A0A9N9DRE5"/>
<dbReference type="Proteomes" id="UP000789759">
    <property type="component" value="Unassembled WGS sequence"/>
</dbReference>
<comment type="caution">
    <text evidence="10">The sequence shown here is derived from an EMBL/GenBank/DDBJ whole genome shotgun (WGS) entry which is preliminary data.</text>
</comment>
<evidence type="ECO:0000256" key="6">
    <source>
        <dbReference type="ARBA" id="ARBA00022777"/>
    </source>
</evidence>
<dbReference type="Gene3D" id="3.40.50.410">
    <property type="entry name" value="von Willebrand factor, type A domain"/>
    <property type="match status" value="1"/>
</dbReference>
<keyword evidence="3" id="KW-0723">Serine/threonine-protein kinase</keyword>
<dbReference type="SUPFAM" id="SSF56112">
    <property type="entry name" value="Protein kinase-like (PK-like)"/>
    <property type="match status" value="1"/>
</dbReference>
<keyword evidence="4" id="KW-0808">Transferase</keyword>
<evidence type="ECO:0000256" key="5">
    <source>
        <dbReference type="ARBA" id="ARBA00022729"/>
    </source>
</evidence>
<dbReference type="GO" id="GO:0005524">
    <property type="term" value="F:ATP binding"/>
    <property type="evidence" value="ECO:0007669"/>
    <property type="project" value="InterPro"/>
</dbReference>
<dbReference type="Gene3D" id="3.30.200.20">
    <property type="entry name" value="Phosphorylase Kinase, domain 1"/>
    <property type="match status" value="1"/>
</dbReference>
<dbReference type="Gene3D" id="3.20.200.10">
    <property type="entry name" value="MHCK/EF2 kinase"/>
    <property type="match status" value="1"/>
</dbReference>